<gene>
    <name evidence="1" type="ORF">DWQ56_11265</name>
</gene>
<protein>
    <submittedName>
        <fullName evidence="1">Uncharacterized protein</fullName>
    </submittedName>
</protein>
<accession>A0A3E0MDT2</accession>
<reference evidence="1 2" key="1">
    <citation type="submission" date="2017-08" db="EMBL/GenBank/DDBJ databases">
        <title>Functional genomic and metabolic studies of the symbiotic interactions of six Microcystis-dominated communities.</title>
        <authorList>
            <person name="Li Q."/>
            <person name="Lin F."/>
        </authorList>
    </citation>
    <scope>NUCLEOTIDE SEQUENCE [LARGE SCALE GENOMIC DNA]</scope>
    <source>
        <strain evidence="1">DA14</strain>
    </source>
</reference>
<name>A0A3E0MDT2_MICAE</name>
<sequence length="121" mass="13396">MSVKQKMRTAALIDQSKTNLHAFATLIERVNDLRKSTLHDDMPDDELVALAANFTAAMEHLLLANLQYATWTIREVRDSGDLVAVGPTQQIELGPCFSDANSPCRTISFTAALARRQKPLN</sequence>
<evidence type="ECO:0000313" key="1">
    <source>
        <dbReference type="EMBL" id="REJ57826.1"/>
    </source>
</evidence>
<dbReference type="EMBL" id="QQWE01000003">
    <property type="protein sequence ID" value="REJ57826.1"/>
    <property type="molecule type" value="Genomic_DNA"/>
</dbReference>
<organism evidence="1 2">
    <name type="scientific">Microcystis aeruginosa DA14</name>
    <dbReference type="NCBI Taxonomy" id="1987506"/>
    <lineage>
        <taxon>Bacteria</taxon>
        <taxon>Bacillati</taxon>
        <taxon>Cyanobacteriota</taxon>
        <taxon>Cyanophyceae</taxon>
        <taxon>Oscillatoriophycideae</taxon>
        <taxon>Chroococcales</taxon>
        <taxon>Microcystaceae</taxon>
        <taxon>Microcystis</taxon>
    </lineage>
</organism>
<proteinExistence type="predicted"/>
<dbReference type="Proteomes" id="UP000256301">
    <property type="component" value="Unassembled WGS sequence"/>
</dbReference>
<comment type="caution">
    <text evidence="1">The sequence shown here is derived from an EMBL/GenBank/DDBJ whole genome shotgun (WGS) entry which is preliminary data.</text>
</comment>
<evidence type="ECO:0000313" key="2">
    <source>
        <dbReference type="Proteomes" id="UP000256301"/>
    </source>
</evidence>
<dbReference type="AlphaFoldDB" id="A0A3E0MDT2"/>